<dbReference type="EMBL" id="MLJW01000040">
    <property type="protein sequence ID" value="OIR06912.1"/>
    <property type="molecule type" value="Genomic_DNA"/>
</dbReference>
<dbReference type="GO" id="GO:0003677">
    <property type="term" value="F:DNA binding"/>
    <property type="evidence" value="ECO:0007669"/>
    <property type="project" value="InterPro"/>
</dbReference>
<evidence type="ECO:0000313" key="3">
    <source>
        <dbReference type="EMBL" id="OIR06912.1"/>
    </source>
</evidence>
<dbReference type="CDD" id="cd17532">
    <property type="entry name" value="REC_LytTR_AlgR-like"/>
    <property type="match status" value="1"/>
</dbReference>
<dbReference type="InterPro" id="IPR007492">
    <property type="entry name" value="LytTR_DNA-bd_dom"/>
</dbReference>
<comment type="caution">
    <text evidence="3">The sequence shown here is derived from an EMBL/GenBank/DDBJ whole genome shotgun (WGS) entry which is preliminary data.</text>
</comment>
<sequence>MAAIKSIIIDDERLARNELKKLLQNHPDIEIIEEAANVDEGLEKIEQFNPELIFLDIQMPGKTGFDLLAELEKSPKVIFTTAYDEYAIKAFEVNALDYLLKPIEPKRLADAITKLQDELYKEKIGMGGVLNRGPLTENDQVFVKDGERCWFVKLGEIRLFESVGNYAKVYFSTHKPLILKSLNALEERLDDRMFFRANRKHIINLRWIEKIEPYFNGGLLVDLKGGEKIEVSRRQTVKFKEMMSL</sequence>
<proteinExistence type="predicted"/>
<evidence type="ECO:0000259" key="2">
    <source>
        <dbReference type="PROSITE" id="PS50930"/>
    </source>
</evidence>
<feature type="domain" description="Response regulatory" evidence="1">
    <location>
        <begin position="5"/>
        <end position="116"/>
    </location>
</feature>
<dbReference type="InterPro" id="IPR001789">
    <property type="entry name" value="Sig_transdc_resp-reg_receiver"/>
</dbReference>
<dbReference type="Gene3D" id="3.40.50.2300">
    <property type="match status" value="1"/>
</dbReference>
<dbReference type="InterPro" id="IPR046947">
    <property type="entry name" value="LytR-like"/>
</dbReference>
<reference evidence="3" key="1">
    <citation type="submission" date="2016-10" db="EMBL/GenBank/DDBJ databases">
        <title>Sequence of Gallionella enrichment culture.</title>
        <authorList>
            <person name="Poehlein A."/>
            <person name="Muehling M."/>
            <person name="Daniel R."/>
        </authorList>
    </citation>
    <scope>NUCLEOTIDE SEQUENCE</scope>
</reference>
<dbReference type="Gene3D" id="2.40.50.1020">
    <property type="entry name" value="LytTr DNA-binding domain"/>
    <property type="match status" value="1"/>
</dbReference>
<accession>A0A1J5SSC1</accession>
<dbReference type="SMART" id="SM00850">
    <property type="entry name" value="LytTR"/>
    <property type="match status" value="1"/>
</dbReference>
<dbReference type="PROSITE" id="PS50110">
    <property type="entry name" value="RESPONSE_REGULATORY"/>
    <property type="match status" value="1"/>
</dbReference>
<dbReference type="PROSITE" id="PS50930">
    <property type="entry name" value="HTH_LYTTR"/>
    <property type="match status" value="1"/>
</dbReference>
<feature type="domain" description="HTH LytTR-type" evidence="2">
    <location>
        <begin position="143"/>
        <end position="245"/>
    </location>
</feature>
<protein>
    <submittedName>
        <fullName evidence="3">Transcriptional regulatory protein YehT</fullName>
    </submittedName>
</protein>
<evidence type="ECO:0000259" key="1">
    <source>
        <dbReference type="PROSITE" id="PS50110"/>
    </source>
</evidence>
<dbReference type="InterPro" id="IPR011006">
    <property type="entry name" value="CheY-like_superfamily"/>
</dbReference>
<gene>
    <name evidence="3" type="primary">yehT_3</name>
    <name evidence="3" type="ORF">GALL_108180</name>
</gene>
<dbReference type="SMART" id="SM00448">
    <property type="entry name" value="REC"/>
    <property type="match status" value="1"/>
</dbReference>
<dbReference type="Pfam" id="PF00072">
    <property type="entry name" value="Response_reg"/>
    <property type="match status" value="1"/>
</dbReference>
<name>A0A1J5SSC1_9ZZZZ</name>
<dbReference type="SUPFAM" id="SSF52172">
    <property type="entry name" value="CheY-like"/>
    <property type="match status" value="1"/>
</dbReference>
<organism evidence="3">
    <name type="scientific">mine drainage metagenome</name>
    <dbReference type="NCBI Taxonomy" id="410659"/>
    <lineage>
        <taxon>unclassified sequences</taxon>
        <taxon>metagenomes</taxon>
        <taxon>ecological metagenomes</taxon>
    </lineage>
</organism>
<dbReference type="PANTHER" id="PTHR37299">
    <property type="entry name" value="TRANSCRIPTIONAL REGULATOR-RELATED"/>
    <property type="match status" value="1"/>
</dbReference>
<dbReference type="PANTHER" id="PTHR37299:SF1">
    <property type="entry name" value="STAGE 0 SPORULATION PROTEIN A HOMOLOG"/>
    <property type="match status" value="1"/>
</dbReference>
<dbReference type="Pfam" id="PF04397">
    <property type="entry name" value="LytTR"/>
    <property type="match status" value="1"/>
</dbReference>
<dbReference type="GO" id="GO:0000156">
    <property type="term" value="F:phosphorelay response regulator activity"/>
    <property type="evidence" value="ECO:0007669"/>
    <property type="project" value="InterPro"/>
</dbReference>
<dbReference type="AlphaFoldDB" id="A0A1J5SSC1"/>